<dbReference type="PANTHER" id="PTHR44329">
    <property type="entry name" value="SERINE/THREONINE-PROTEIN KINASE TNNI3K-RELATED"/>
    <property type="match status" value="1"/>
</dbReference>
<dbReference type="EMBL" id="CAJMWY010004055">
    <property type="protein sequence ID" value="CAE6516378.1"/>
    <property type="molecule type" value="Genomic_DNA"/>
</dbReference>
<dbReference type="GO" id="GO:0004674">
    <property type="term" value="F:protein serine/threonine kinase activity"/>
    <property type="evidence" value="ECO:0007669"/>
    <property type="project" value="TreeGrafter"/>
</dbReference>
<gene>
    <name evidence="5" type="ORF">RDB_LOCUS147167</name>
</gene>
<dbReference type="GO" id="GO:0005524">
    <property type="term" value="F:ATP binding"/>
    <property type="evidence" value="ECO:0007669"/>
    <property type="project" value="InterPro"/>
</dbReference>
<dbReference type="SUPFAM" id="SSF56112">
    <property type="entry name" value="Protein kinase-like (PK-like)"/>
    <property type="match status" value="1"/>
</dbReference>
<feature type="domain" description="C2H2-type" evidence="4">
    <location>
        <begin position="230"/>
        <end position="254"/>
    </location>
</feature>
<evidence type="ECO:0000259" key="3">
    <source>
        <dbReference type="PROSITE" id="PS50011"/>
    </source>
</evidence>
<keyword evidence="1" id="KW-0863">Zinc-finger</keyword>
<evidence type="ECO:0008006" key="7">
    <source>
        <dbReference type="Google" id="ProtNLM"/>
    </source>
</evidence>
<keyword evidence="1" id="KW-0479">Metal-binding</keyword>
<sequence length="800" mass="89618">MTSEKFFFYASGRIHYYDSQRSVFSEDGAVVYDNSWDYQSKEHSGPSFHVGGELYWFYLEDLFSIDTHGVPYRVITWESSDPELFESLELASMIMLDTDGQSSNPQINEEDSLLGPISYPSPQTPQVGDSMDWSPAPSTIKSSTKSFPLCQPESPGIHTLFSIPESSIAVDPVVVKWGQEVKQARQTAATARPTRKPEKEPRRCPVCDKVFRRQCALEEHLRVHLDVKPYPCPFKDCHFRFATKSNIKRHFLTHQVGLVEEYRPDVTTQPRVSGLPGTLDSGETSSYDPEAFPNGGLRIPATELIDPTEQPGSSYPDPEALSPTSHQYSPQPVFGSSGMILSGASAEKRSSEPLTLEQIPLAFESSCSDEEEAEELVESSLTCLASLSGSVDDEPIKLPPNNSGNEKKYYFHASSCFYYFDDHRKLYSNGGTLVYDGSGFQRGDYPTPAFNIDGVTCWFELDGLFYRGTDGTDYRVHTWQSNVETIASHMVTPVLSAGFMGLLIYPKSMQEMFHHLLYHGCVDLSSQMDSQQDNAMIINGGGFGDIWLGRLSNGTRVAIKAWRASVIEQCDYKALKHATREIYYWSKLKHENIHQLMGVIMFKGQYLGMVSQWMENGSLCAYMRINPHFDRHKMSVRIASGLLYMHNCNAVHGDLRTSNILISSNGDPKLTDFGLSTMSEAGLAFTETTNTQAGSMRWASPEQLLKGSPSSKTSDVYALGMTILEIFSGHVPYYPQCQKDFQVIAKLQQGILPARPTEHLKDDARGNQTWELLVRCWNRKSDDRPTAKEVLESLEAISST</sequence>
<comment type="caution">
    <text evidence="5">The sequence shown here is derived from an EMBL/GenBank/DDBJ whole genome shotgun (WGS) entry which is preliminary data.</text>
</comment>
<dbReference type="PROSITE" id="PS00028">
    <property type="entry name" value="ZINC_FINGER_C2H2_1"/>
    <property type="match status" value="2"/>
</dbReference>
<keyword evidence="1" id="KW-0862">Zinc</keyword>
<accession>A0A8H3DDJ2</accession>
<dbReference type="AlphaFoldDB" id="A0A8H3DDJ2"/>
<dbReference type="Proteomes" id="UP000663861">
    <property type="component" value="Unassembled WGS sequence"/>
</dbReference>
<dbReference type="Gene3D" id="1.10.510.10">
    <property type="entry name" value="Transferase(Phosphotransferase) domain 1"/>
    <property type="match status" value="1"/>
</dbReference>
<dbReference type="InterPro" id="IPR001245">
    <property type="entry name" value="Ser-Thr/Tyr_kinase_cat_dom"/>
</dbReference>
<dbReference type="InterPro" id="IPR011009">
    <property type="entry name" value="Kinase-like_dom_sf"/>
</dbReference>
<feature type="region of interest" description="Disordered" evidence="2">
    <location>
        <begin position="268"/>
        <end position="327"/>
    </location>
</feature>
<dbReference type="Gene3D" id="3.30.160.60">
    <property type="entry name" value="Classic Zinc Finger"/>
    <property type="match status" value="2"/>
</dbReference>
<protein>
    <recommendedName>
        <fullName evidence="7">Non-specific protein-tyrosine kinase</fullName>
    </recommendedName>
</protein>
<evidence type="ECO:0000256" key="2">
    <source>
        <dbReference type="SAM" id="MobiDB-lite"/>
    </source>
</evidence>
<dbReference type="InterPro" id="IPR051681">
    <property type="entry name" value="Ser/Thr_Kinases-Pseudokinases"/>
</dbReference>
<dbReference type="PROSITE" id="PS50157">
    <property type="entry name" value="ZINC_FINGER_C2H2_2"/>
    <property type="match status" value="2"/>
</dbReference>
<dbReference type="Pfam" id="PF00096">
    <property type="entry name" value="zf-C2H2"/>
    <property type="match status" value="1"/>
</dbReference>
<organism evidence="5 6">
    <name type="scientific">Rhizoctonia solani</name>
    <dbReference type="NCBI Taxonomy" id="456999"/>
    <lineage>
        <taxon>Eukaryota</taxon>
        <taxon>Fungi</taxon>
        <taxon>Dikarya</taxon>
        <taxon>Basidiomycota</taxon>
        <taxon>Agaricomycotina</taxon>
        <taxon>Agaricomycetes</taxon>
        <taxon>Cantharellales</taxon>
        <taxon>Ceratobasidiaceae</taxon>
        <taxon>Rhizoctonia</taxon>
    </lineage>
</organism>
<name>A0A8H3DDJ2_9AGAM</name>
<dbReference type="SMART" id="SM00355">
    <property type="entry name" value="ZnF_C2H2"/>
    <property type="match status" value="2"/>
</dbReference>
<feature type="domain" description="C2H2-type" evidence="4">
    <location>
        <begin position="202"/>
        <end position="229"/>
    </location>
</feature>
<dbReference type="Pfam" id="PF07714">
    <property type="entry name" value="PK_Tyr_Ser-Thr"/>
    <property type="match status" value="1"/>
</dbReference>
<dbReference type="SUPFAM" id="SSF57667">
    <property type="entry name" value="beta-beta-alpha zinc fingers"/>
    <property type="match status" value="1"/>
</dbReference>
<proteinExistence type="predicted"/>
<reference evidence="5" key="1">
    <citation type="submission" date="2021-01" db="EMBL/GenBank/DDBJ databases">
        <authorList>
            <person name="Kaushik A."/>
        </authorList>
    </citation>
    <scope>NUCLEOTIDE SEQUENCE</scope>
    <source>
        <strain evidence="5">AG4-RS23</strain>
    </source>
</reference>
<dbReference type="PROSITE" id="PS50011">
    <property type="entry name" value="PROTEIN_KINASE_DOM"/>
    <property type="match status" value="1"/>
</dbReference>
<feature type="domain" description="Protein kinase" evidence="3">
    <location>
        <begin position="532"/>
        <end position="797"/>
    </location>
</feature>
<evidence type="ECO:0000313" key="6">
    <source>
        <dbReference type="Proteomes" id="UP000663861"/>
    </source>
</evidence>
<evidence type="ECO:0000259" key="4">
    <source>
        <dbReference type="PROSITE" id="PS50157"/>
    </source>
</evidence>
<evidence type="ECO:0000313" key="5">
    <source>
        <dbReference type="EMBL" id="CAE6516378.1"/>
    </source>
</evidence>
<evidence type="ECO:0000256" key="1">
    <source>
        <dbReference type="PROSITE-ProRule" id="PRU00042"/>
    </source>
</evidence>
<dbReference type="InterPro" id="IPR013087">
    <property type="entry name" value="Znf_C2H2_type"/>
</dbReference>
<dbReference type="GO" id="GO:0008270">
    <property type="term" value="F:zinc ion binding"/>
    <property type="evidence" value="ECO:0007669"/>
    <property type="project" value="UniProtKB-KW"/>
</dbReference>
<dbReference type="InterPro" id="IPR036236">
    <property type="entry name" value="Znf_C2H2_sf"/>
</dbReference>
<dbReference type="InterPro" id="IPR000719">
    <property type="entry name" value="Prot_kinase_dom"/>
</dbReference>